<reference evidence="1 2" key="1">
    <citation type="submission" date="2024-02" db="EMBL/GenBank/DDBJ databases">
        <authorList>
            <person name="Daric V."/>
            <person name="Darras S."/>
        </authorList>
    </citation>
    <scope>NUCLEOTIDE SEQUENCE [LARGE SCALE GENOMIC DNA]</scope>
</reference>
<accession>A0ABP0GJB1</accession>
<evidence type="ECO:0000313" key="1">
    <source>
        <dbReference type="EMBL" id="CAK8691807.1"/>
    </source>
</evidence>
<name>A0ABP0GJB1_CLALP</name>
<gene>
    <name evidence="1" type="ORF">CVLEPA_LOCUS24562</name>
</gene>
<comment type="caution">
    <text evidence="1">The sequence shown here is derived from an EMBL/GenBank/DDBJ whole genome shotgun (WGS) entry which is preliminary data.</text>
</comment>
<organism evidence="1 2">
    <name type="scientific">Clavelina lepadiformis</name>
    <name type="common">Light-bulb sea squirt</name>
    <name type="synonym">Ascidia lepadiformis</name>
    <dbReference type="NCBI Taxonomy" id="159417"/>
    <lineage>
        <taxon>Eukaryota</taxon>
        <taxon>Metazoa</taxon>
        <taxon>Chordata</taxon>
        <taxon>Tunicata</taxon>
        <taxon>Ascidiacea</taxon>
        <taxon>Aplousobranchia</taxon>
        <taxon>Clavelinidae</taxon>
        <taxon>Clavelina</taxon>
    </lineage>
</organism>
<sequence length="234" mass="26403">MSALNDCANIWCEQLEGKNARLAARHRHLTLKEQFDIYGSPTLSWGQWRSSHLAVLALRQGRQAARGRKNEAAHCVQHENFKYNGAVNKLFCYNLVPLTKKTVEDSKMKRVKESGAFFKKKKKAREAELKKHKGAMLKFVTSFGSNDSLTLPENDSNENPDNNAEFQRDTENISLSAETQETGSIKSNTNEINYALPVIDEDEGENNDEAVAVVNNLPNDVASWPEAIDHHLYE</sequence>
<dbReference type="Proteomes" id="UP001642483">
    <property type="component" value="Unassembled WGS sequence"/>
</dbReference>
<proteinExistence type="predicted"/>
<protein>
    <submittedName>
        <fullName evidence="1">Uncharacterized protein</fullName>
    </submittedName>
</protein>
<evidence type="ECO:0000313" key="2">
    <source>
        <dbReference type="Proteomes" id="UP001642483"/>
    </source>
</evidence>
<dbReference type="EMBL" id="CAWYQH010000119">
    <property type="protein sequence ID" value="CAK8691807.1"/>
    <property type="molecule type" value="Genomic_DNA"/>
</dbReference>
<keyword evidence="2" id="KW-1185">Reference proteome</keyword>